<evidence type="ECO:0000256" key="4">
    <source>
        <dbReference type="ARBA" id="ARBA00022679"/>
    </source>
</evidence>
<dbReference type="InterPro" id="IPR014548">
    <property type="entry name" value="Ac_Trasf"/>
</dbReference>
<proteinExistence type="predicted"/>
<dbReference type="PANTHER" id="PTHR30606:SF9">
    <property type="entry name" value="LIPID A BIOSYNTHESIS LAUROYLTRANSFERASE"/>
    <property type="match status" value="1"/>
</dbReference>
<reference evidence="7 8" key="1">
    <citation type="submission" date="2018-12" db="EMBL/GenBank/DDBJ databases">
        <title>Complete genome sequence of Iodobacter sp. H11R3.</title>
        <authorList>
            <person name="Bae J.-W."/>
        </authorList>
    </citation>
    <scope>NUCLEOTIDE SEQUENCE [LARGE SCALE GENOMIC DNA]</scope>
    <source>
        <strain evidence="7 8">H11R3</strain>
    </source>
</reference>
<dbReference type="AlphaFoldDB" id="A0A3S8ZS54"/>
<gene>
    <name evidence="7" type="ORF">EJO50_07280</name>
</gene>
<evidence type="ECO:0000313" key="8">
    <source>
        <dbReference type="Proteomes" id="UP000282438"/>
    </source>
</evidence>
<keyword evidence="5" id="KW-0472">Membrane</keyword>
<dbReference type="GO" id="GO:0016746">
    <property type="term" value="F:acyltransferase activity"/>
    <property type="evidence" value="ECO:0007669"/>
    <property type="project" value="UniProtKB-KW"/>
</dbReference>
<dbReference type="GO" id="GO:0005886">
    <property type="term" value="C:plasma membrane"/>
    <property type="evidence" value="ECO:0007669"/>
    <property type="project" value="UniProtKB-SubCell"/>
</dbReference>
<organism evidence="7 8">
    <name type="scientific">Iodobacter ciconiae</name>
    <dbReference type="NCBI Taxonomy" id="2496266"/>
    <lineage>
        <taxon>Bacteria</taxon>
        <taxon>Pseudomonadati</taxon>
        <taxon>Pseudomonadota</taxon>
        <taxon>Betaproteobacteria</taxon>
        <taxon>Neisseriales</taxon>
        <taxon>Chitinibacteraceae</taxon>
        <taxon>Iodobacter</taxon>
    </lineage>
</organism>
<dbReference type="PANTHER" id="PTHR30606">
    <property type="entry name" value="LIPID A BIOSYNTHESIS LAUROYL ACYLTRANSFERASE"/>
    <property type="match status" value="1"/>
</dbReference>
<dbReference type="EMBL" id="CP034433">
    <property type="protein sequence ID" value="AZN36307.1"/>
    <property type="molecule type" value="Genomic_DNA"/>
</dbReference>
<evidence type="ECO:0000256" key="1">
    <source>
        <dbReference type="ARBA" id="ARBA00004533"/>
    </source>
</evidence>
<dbReference type="InterPro" id="IPR004960">
    <property type="entry name" value="LipA_acyltrans"/>
</dbReference>
<dbReference type="OrthoDB" id="9808633at2"/>
<keyword evidence="8" id="KW-1185">Reference proteome</keyword>
<dbReference type="Proteomes" id="UP000282438">
    <property type="component" value="Chromosome"/>
</dbReference>
<keyword evidence="4 7" id="KW-0808">Transferase</keyword>
<protein>
    <submittedName>
        <fullName evidence="7">Acyltransferase</fullName>
    </submittedName>
</protein>
<dbReference type="KEGG" id="iod:EJO50_07280"/>
<evidence type="ECO:0000256" key="3">
    <source>
        <dbReference type="ARBA" id="ARBA00022519"/>
    </source>
</evidence>
<keyword evidence="3" id="KW-0997">Cell inner membrane</keyword>
<keyword evidence="2" id="KW-1003">Cell membrane</keyword>
<keyword evidence="6 7" id="KW-0012">Acyltransferase</keyword>
<evidence type="ECO:0000256" key="5">
    <source>
        <dbReference type="ARBA" id="ARBA00023136"/>
    </source>
</evidence>
<sequence>MFLVSPSPQNTAKPPPQHWAEIGEKTFITGIWLLFWVHKLLGRWPFRLCLYPVIAAQWLSRPALRHASMQYLQRLEAATGALGHTPSWQDSLKHLALFAETILDKLLAVSGRYHFSNVRTEGRETFYATAEQGLGGIIITAHLGCLELCRAMAEDTGKIRLNILVHTQHARRFNQLLKQLNPGNDLQLIEVSEVGPATAVLLSEKITAGEYIVIAGDRIPVFASQTVQADFLGHSAPFPAGPYILASLLKCPLYLLGCIHEGHGYNIHFETLASSVILPRKQRNEAMAGYAAQYAQALTALLKRSPYDWFNFFAFWDQTRDKH</sequence>
<evidence type="ECO:0000256" key="6">
    <source>
        <dbReference type="ARBA" id="ARBA00023315"/>
    </source>
</evidence>
<dbReference type="PIRSF" id="PIRSF028561">
    <property type="entry name" value="Ac_Trasf"/>
    <property type="match status" value="1"/>
</dbReference>
<comment type="subcellular location">
    <subcellularLocation>
        <location evidence="1">Cell inner membrane</location>
    </subcellularLocation>
</comment>
<dbReference type="GO" id="GO:0009247">
    <property type="term" value="P:glycolipid biosynthetic process"/>
    <property type="evidence" value="ECO:0007669"/>
    <property type="project" value="UniProtKB-ARBA"/>
</dbReference>
<name>A0A3S8ZS54_9NEIS</name>
<evidence type="ECO:0000256" key="2">
    <source>
        <dbReference type="ARBA" id="ARBA00022475"/>
    </source>
</evidence>
<evidence type="ECO:0000313" key="7">
    <source>
        <dbReference type="EMBL" id="AZN36307.1"/>
    </source>
</evidence>
<accession>A0A3S8ZS54</accession>